<keyword evidence="9" id="KW-1185">Reference proteome</keyword>
<dbReference type="EMBL" id="CP019288">
    <property type="protein sequence ID" value="QHI35476.1"/>
    <property type="molecule type" value="Genomic_DNA"/>
</dbReference>
<name>A0A7L4ZGU5_9FLAO</name>
<dbReference type="KEGG" id="kan:IMCC3317_08220"/>
<keyword evidence="4 6" id="KW-1133">Transmembrane helix</keyword>
<comment type="subcellular location">
    <subcellularLocation>
        <location evidence="1">Cell membrane</location>
        <topology evidence="1">Multi-pass membrane protein</topology>
    </subcellularLocation>
</comment>
<feature type="transmembrane region" description="Helical" evidence="6">
    <location>
        <begin position="12"/>
        <end position="35"/>
    </location>
</feature>
<gene>
    <name evidence="8" type="ORF">IMCC3317_08220</name>
</gene>
<evidence type="ECO:0000256" key="6">
    <source>
        <dbReference type="SAM" id="Phobius"/>
    </source>
</evidence>
<dbReference type="GO" id="GO:0005886">
    <property type="term" value="C:plasma membrane"/>
    <property type="evidence" value="ECO:0007669"/>
    <property type="project" value="UniProtKB-SubCell"/>
</dbReference>
<dbReference type="Pfam" id="PF06271">
    <property type="entry name" value="RDD"/>
    <property type="match status" value="1"/>
</dbReference>
<feature type="transmembrane region" description="Helical" evidence="6">
    <location>
        <begin position="41"/>
        <end position="62"/>
    </location>
</feature>
<keyword evidence="3 6" id="KW-0812">Transmembrane</keyword>
<organism evidence="8 9">
    <name type="scientific">Kordia antarctica</name>
    <dbReference type="NCBI Taxonomy" id="1218801"/>
    <lineage>
        <taxon>Bacteria</taxon>
        <taxon>Pseudomonadati</taxon>
        <taxon>Bacteroidota</taxon>
        <taxon>Flavobacteriia</taxon>
        <taxon>Flavobacteriales</taxon>
        <taxon>Flavobacteriaceae</taxon>
        <taxon>Kordia</taxon>
    </lineage>
</organism>
<evidence type="ECO:0000313" key="9">
    <source>
        <dbReference type="Proteomes" id="UP000464657"/>
    </source>
</evidence>
<dbReference type="PANTHER" id="PTHR36115">
    <property type="entry name" value="PROLINE-RICH ANTIGEN HOMOLOG-RELATED"/>
    <property type="match status" value="1"/>
</dbReference>
<sequence>MKGIDKSVRLANFLIDITIILIISVILMIASALFGSSERSFLYLILFFYYLILEATTGQTIGKMLTNTKVVHTDGSKASFIRICMRSLLRIFPLDMFTYLFGKEYGLHDLLSGTTLMKKENDL</sequence>
<dbReference type="OrthoDB" id="762068at2"/>
<feature type="domain" description="RDD" evidence="7">
    <location>
        <begin position="9"/>
        <end position="101"/>
    </location>
</feature>
<proteinExistence type="predicted"/>
<dbReference type="RefSeq" id="WP_160128216.1">
    <property type="nucleotide sequence ID" value="NZ_CP019288.1"/>
</dbReference>
<dbReference type="PANTHER" id="PTHR36115:SF4">
    <property type="entry name" value="MEMBRANE PROTEIN"/>
    <property type="match status" value="1"/>
</dbReference>
<evidence type="ECO:0000313" key="8">
    <source>
        <dbReference type="EMBL" id="QHI35476.1"/>
    </source>
</evidence>
<protein>
    <recommendedName>
        <fullName evidence="7">RDD domain-containing protein</fullName>
    </recommendedName>
</protein>
<dbReference type="AlphaFoldDB" id="A0A7L4ZGU5"/>
<evidence type="ECO:0000256" key="3">
    <source>
        <dbReference type="ARBA" id="ARBA00022692"/>
    </source>
</evidence>
<evidence type="ECO:0000256" key="1">
    <source>
        <dbReference type="ARBA" id="ARBA00004651"/>
    </source>
</evidence>
<accession>A0A7L4ZGU5</accession>
<keyword evidence="5 6" id="KW-0472">Membrane</keyword>
<evidence type="ECO:0000259" key="7">
    <source>
        <dbReference type="Pfam" id="PF06271"/>
    </source>
</evidence>
<dbReference type="InterPro" id="IPR010432">
    <property type="entry name" value="RDD"/>
</dbReference>
<evidence type="ECO:0000256" key="2">
    <source>
        <dbReference type="ARBA" id="ARBA00022475"/>
    </source>
</evidence>
<reference evidence="8 9" key="1">
    <citation type="journal article" date="2013" name="Int. J. Syst. Evol. Microbiol.">
        <title>Kordia antarctica sp. nov., isolated from Antarctic seawater.</title>
        <authorList>
            <person name="Baek K."/>
            <person name="Choi A."/>
            <person name="Kang I."/>
            <person name="Lee K."/>
            <person name="Cho J.C."/>
        </authorList>
    </citation>
    <scope>NUCLEOTIDE SEQUENCE [LARGE SCALE GENOMIC DNA]</scope>
    <source>
        <strain evidence="8 9">IMCC3317</strain>
    </source>
</reference>
<keyword evidence="2" id="KW-1003">Cell membrane</keyword>
<evidence type="ECO:0000256" key="5">
    <source>
        <dbReference type="ARBA" id="ARBA00023136"/>
    </source>
</evidence>
<evidence type="ECO:0000256" key="4">
    <source>
        <dbReference type="ARBA" id="ARBA00022989"/>
    </source>
</evidence>
<dbReference type="Proteomes" id="UP000464657">
    <property type="component" value="Chromosome"/>
</dbReference>
<dbReference type="InterPro" id="IPR051791">
    <property type="entry name" value="Pra-immunoreactive"/>
</dbReference>